<comment type="caution">
    <text evidence="1">The sequence shown here is derived from an EMBL/GenBank/DDBJ whole genome shotgun (WGS) entry which is preliminary data.</text>
</comment>
<name>A0A3M7R2S0_BRAPC</name>
<proteinExistence type="predicted"/>
<evidence type="ECO:0000313" key="1">
    <source>
        <dbReference type="EMBL" id="RNA17664.1"/>
    </source>
</evidence>
<reference evidence="1 2" key="1">
    <citation type="journal article" date="2018" name="Sci. Rep.">
        <title>Genomic signatures of local adaptation to the degree of environmental predictability in rotifers.</title>
        <authorList>
            <person name="Franch-Gras L."/>
            <person name="Hahn C."/>
            <person name="Garcia-Roger E.M."/>
            <person name="Carmona M.J."/>
            <person name="Serra M."/>
            <person name="Gomez A."/>
        </authorList>
    </citation>
    <scope>NUCLEOTIDE SEQUENCE [LARGE SCALE GENOMIC DNA]</scope>
    <source>
        <strain evidence="1">HYR1</strain>
    </source>
</reference>
<dbReference type="Proteomes" id="UP000276133">
    <property type="component" value="Unassembled WGS sequence"/>
</dbReference>
<gene>
    <name evidence="1" type="ORF">BpHYR1_044872</name>
</gene>
<keyword evidence="2" id="KW-1185">Reference proteome</keyword>
<evidence type="ECO:0000313" key="2">
    <source>
        <dbReference type="Proteomes" id="UP000276133"/>
    </source>
</evidence>
<organism evidence="1 2">
    <name type="scientific">Brachionus plicatilis</name>
    <name type="common">Marine rotifer</name>
    <name type="synonym">Brachionus muelleri</name>
    <dbReference type="NCBI Taxonomy" id="10195"/>
    <lineage>
        <taxon>Eukaryota</taxon>
        <taxon>Metazoa</taxon>
        <taxon>Spiralia</taxon>
        <taxon>Gnathifera</taxon>
        <taxon>Rotifera</taxon>
        <taxon>Eurotatoria</taxon>
        <taxon>Monogononta</taxon>
        <taxon>Pseudotrocha</taxon>
        <taxon>Ploima</taxon>
        <taxon>Brachionidae</taxon>
        <taxon>Brachionus</taxon>
    </lineage>
</organism>
<protein>
    <submittedName>
        <fullName evidence="1">Uncharacterized protein</fullName>
    </submittedName>
</protein>
<accession>A0A3M7R2S0</accession>
<dbReference type="AlphaFoldDB" id="A0A3M7R2S0"/>
<sequence length="98" mass="11736">MQINEKRKRKSIKLFTIISLKKKLNLYICFLDELIHHRTRAAISGNCWKLKIAKIISIFDIALEIKFSSSRRQDIFKNFVTFDAHYFFELQIQIRSTL</sequence>
<dbReference type="EMBL" id="REGN01004406">
    <property type="protein sequence ID" value="RNA17664.1"/>
    <property type="molecule type" value="Genomic_DNA"/>
</dbReference>